<evidence type="ECO:0000256" key="5">
    <source>
        <dbReference type="ARBA" id="ARBA00022989"/>
    </source>
</evidence>
<keyword evidence="5 10" id="KW-1133">Transmembrane helix</keyword>
<dbReference type="Proteomes" id="UP000659124">
    <property type="component" value="Unassembled WGS sequence"/>
</dbReference>
<dbReference type="InterPro" id="IPR012336">
    <property type="entry name" value="Thioredoxin-like_fold"/>
</dbReference>
<accession>A0ABR7TM36</accession>
<feature type="transmembrane region" description="Helical" evidence="10">
    <location>
        <begin position="295"/>
        <end position="317"/>
    </location>
</feature>
<dbReference type="InterPro" id="IPR036249">
    <property type="entry name" value="Thioredoxin-like_sf"/>
</dbReference>
<keyword evidence="8" id="KW-1015">Disulfide bond</keyword>
<evidence type="ECO:0000256" key="6">
    <source>
        <dbReference type="ARBA" id="ARBA00023002"/>
    </source>
</evidence>
<keyword evidence="3 10" id="KW-0812">Transmembrane</keyword>
<dbReference type="CDD" id="cd12921">
    <property type="entry name" value="VKOR_4"/>
    <property type="match status" value="1"/>
</dbReference>
<feature type="transmembrane region" description="Helical" evidence="10">
    <location>
        <begin position="153"/>
        <end position="175"/>
    </location>
</feature>
<feature type="transmembrane region" description="Helical" evidence="10">
    <location>
        <begin position="233"/>
        <end position="254"/>
    </location>
</feature>
<evidence type="ECO:0000256" key="1">
    <source>
        <dbReference type="ARBA" id="ARBA00004141"/>
    </source>
</evidence>
<dbReference type="SMART" id="SM00756">
    <property type="entry name" value="VKc"/>
    <property type="match status" value="1"/>
</dbReference>
<evidence type="ECO:0000313" key="13">
    <source>
        <dbReference type="Proteomes" id="UP000659124"/>
    </source>
</evidence>
<reference evidence="12 13" key="1">
    <citation type="submission" date="2020-09" db="EMBL/GenBank/DDBJ databases">
        <title>Genome sequences of type strains of Chitinophaga qingshengii and Chitinophaga varians.</title>
        <authorList>
            <person name="Kittiwongwattana C."/>
        </authorList>
    </citation>
    <scope>NUCLEOTIDE SEQUENCE [LARGE SCALE GENOMIC DNA]</scope>
    <source>
        <strain evidence="12 13">JCM 30026</strain>
    </source>
</reference>
<keyword evidence="7 10" id="KW-0472">Membrane</keyword>
<comment type="caution">
    <text evidence="12">The sequence shown here is derived from an EMBL/GenBank/DDBJ whole genome shotgun (WGS) entry which is preliminary data.</text>
</comment>
<gene>
    <name evidence="12" type="ORF">ICL07_07055</name>
</gene>
<evidence type="ECO:0000256" key="4">
    <source>
        <dbReference type="ARBA" id="ARBA00022719"/>
    </source>
</evidence>
<name>A0ABR7TM36_9BACT</name>
<dbReference type="SUPFAM" id="SSF52833">
    <property type="entry name" value="Thioredoxin-like"/>
    <property type="match status" value="1"/>
</dbReference>
<dbReference type="Gene3D" id="3.90.70.10">
    <property type="entry name" value="Cysteine proteinases"/>
    <property type="match status" value="1"/>
</dbReference>
<sequence length="541" mass="61435">MFWNLSEPRPNGPLAASLFLELTAVKLSYTTLQQEVEDHPDYPSLLSISDVFSKYKVDNITANFAPADLEKIPPPYITQIKGLENDTEYFTVVRKFNNDMVSAFDPERRKWKNYRFQDFADRTSGVVLLAEPGHDAGEPDYKEKRREERFNSFSFYALLSVLATIFATVILRAFWLAGLSILPAATFSLLSVIGILVGILLIWYEIDRYNPVIRQICKGGRRVNCNAVLQSDAAYIGGVSWSTIGLAYFTGQLIFMLTQGITSPEIQAITSIVSLLTLPYVFYSLYFQSRIVKQWCLLCLIIQAVLILQASIAAYQTGKLTVHFSPEALVLYILFSVTSLLAILQLLPVLKRAKRNNFVKTQLKRLKYDPVVFNAVLRKQRNIHEDAEGLGIVLGNPNAANKILKVCNPYCGPCAHAHTTIEKLLENNPDIQLQIIFTATSDDKDRRKWPVRHLLAIAADNNESMTKQALGDWYLAPEKDYDSFASRYPMEDKLARQDNKIEAMQNWCTKMEIAHTPTIFINNHELPDIYDIHDLKNFLSV</sequence>
<dbReference type="InterPro" id="IPR012932">
    <property type="entry name" value="VKOR"/>
</dbReference>
<dbReference type="PROSITE" id="PS50990">
    <property type="entry name" value="PEPTIDASE_C39"/>
    <property type="match status" value="1"/>
</dbReference>
<comment type="subcellular location">
    <subcellularLocation>
        <location evidence="1">Membrane</location>
        <topology evidence="1">Multi-pass membrane protein</topology>
    </subcellularLocation>
</comment>
<evidence type="ECO:0000256" key="8">
    <source>
        <dbReference type="ARBA" id="ARBA00023157"/>
    </source>
</evidence>
<evidence type="ECO:0000256" key="2">
    <source>
        <dbReference type="ARBA" id="ARBA00006214"/>
    </source>
</evidence>
<proteinExistence type="inferred from homology"/>
<evidence type="ECO:0000256" key="10">
    <source>
        <dbReference type="SAM" id="Phobius"/>
    </source>
</evidence>
<dbReference type="Gene3D" id="3.40.30.10">
    <property type="entry name" value="Glutaredoxin"/>
    <property type="match status" value="1"/>
</dbReference>
<dbReference type="Pfam" id="PF07884">
    <property type="entry name" value="VKOR"/>
    <property type="match status" value="1"/>
</dbReference>
<keyword evidence="6" id="KW-0560">Oxidoreductase</keyword>
<dbReference type="Pfam" id="PF03412">
    <property type="entry name" value="Peptidase_C39"/>
    <property type="match status" value="1"/>
</dbReference>
<feature type="transmembrane region" description="Helical" evidence="10">
    <location>
        <begin position="329"/>
        <end position="350"/>
    </location>
</feature>
<dbReference type="Pfam" id="PF13462">
    <property type="entry name" value="Thioredoxin_4"/>
    <property type="match status" value="1"/>
</dbReference>
<evidence type="ECO:0000256" key="3">
    <source>
        <dbReference type="ARBA" id="ARBA00022692"/>
    </source>
</evidence>
<comment type="similarity">
    <text evidence="2">Belongs to the VKOR family.</text>
</comment>
<dbReference type="EMBL" id="JACVFC010000001">
    <property type="protein sequence ID" value="MBC9930129.1"/>
    <property type="molecule type" value="Genomic_DNA"/>
</dbReference>
<evidence type="ECO:0000256" key="9">
    <source>
        <dbReference type="ARBA" id="ARBA00023284"/>
    </source>
</evidence>
<dbReference type="InterPro" id="IPR005074">
    <property type="entry name" value="Peptidase_C39"/>
</dbReference>
<keyword evidence="9" id="KW-0676">Redox-active center</keyword>
<dbReference type="Gene3D" id="1.20.1440.130">
    <property type="entry name" value="VKOR domain"/>
    <property type="match status" value="1"/>
</dbReference>
<dbReference type="InterPro" id="IPR038354">
    <property type="entry name" value="VKOR_sf"/>
</dbReference>
<keyword evidence="4" id="KW-0874">Quinone</keyword>
<keyword evidence="13" id="KW-1185">Reference proteome</keyword>
<evidence type="ECO:0000256" key="7">
    <source>
        <dbReference type="ARBA" id="ARBA00023136"/>
    </source>
</evidence>
<evidence type="ECO:0000313" key="12">
    <source>
        <dbReference type="EMBL" id="MBC9930129.1"/>
    </source>
</evidence>
<protein>
    <submittedName>
        <fullName evidence="12">Thioredoxin domain-containing protein</fullName>
    </submittedName>
</protein>
<organism evidence="12 13">
    <name type="scientific">Chitinophaga qingshengii</name>
    <dbReference type="NCBI Taxonomy" id="1569794"/>
    <lineage>
        <taxon>Bacteria</taxon>
        <taxon>Pseudomonadati</taxon>
        <taxon>Bacteroidota</taxon>
        <taxon>Chitinophagia</taxon>
        <taxon>Chitinophagales</taxon>
        <taxon>Chitinophagaceae</taxon>
        <taxon>Chitinophaga</taxon>
    </lineage>
</organism>
<evidence type="ECO:0000259" key="11">
    <source>
        <dbReference type="PROSITE" id="PS50990"/>
    </source>
</evidence>
<feature type="transmembrane region" description="Helical" evidence="10">
    <location>
        <begin position="266"/>
        <end position="283"/>
    </location>
</feature>
<dbReference type="RefSeq" id="WP_188087214.1">
    <property type="nucleotide sequence ID" value="NZ_JACVFC010000001.1"/>
</dbReference>
<feature type="domain" description="Peptidase C39" evidence="11">
    <location>
        <begin position="4"/>
        <end position="130"/>
    </location>
</feature>
<feature type="transmembrane region" description="Helical" evidence="10">
    <location>
        <begin position="181"/>
        <end position="204"/>
    </location>
</feature>